<dbReference type="AlphaFoldDB" id="A0A151R0F5"/>
<evidence type="ECO:0000313" key="1">
    <source>
        <dbReference type="EMBL" id="KYP35955.1"/>
    </source>
</evidence>
<dbReference type="Gramene" id="C.cajan_42765.t">
    <property type="protein sequence ID" value="C.cajan_42765.t"/>
    <property type="gene ID" value="C.cajan_42765"/>
</dbReference>
<keyword evidence="2" id="KW-1185">Reference proteome</keyword>
<sequence length="61" mass="7257">MYTDKKLLLFHFFVRDKVQNKQLVVHHIPSSEQITNILIKALSFPTFNHCKNKLKVRLHPT</sequence>
<accession>A0A151R0F5</accession>
<proteinExistence type="predicted"/>
<name>A0A151R0F5_CAJCA</name>
<dbReference type="EMBL" id="KQ484289">
    <property type="protein sequence ID" value="KYP35955.1"/>
    <property type="molecule type" value="Genomic_DNA"/>
</dbReference>
<evidence type="ECO:0000313" key="2">
    <source>
        <dbReference type="Proteomes" id="UP000075243"/>
    </source>
</evidence>
<dbReference type="Proteomes" id="UP000075243">
    <property type="component" value="Unassembled WGS sequence"/>
</dbReference>
<protein>
    <submittedName>
        <fullName evidence="1">Uncharacterized protein</fullName>
    </submittedName>
</protein>
<reference evidence="1" key="1">
    <citation type="journal article" date="2012" name="Nat. Biotechnol.">
        <title>Draft genome sequence of pigeonpea (Cajanus cajan), an orphan legume crop of resource-poor farmers.</title>
        <authorList>
            <person name="Varshney R.K."/>
            <person name="Chen W."/>
            <person name="Li Y."/>
            <person name="Bharti A.K."/>
            <person name="Saxena R.K."/>
            <person name="Schlueter J.A."/>
            <person name="Donoghue M.T."/>
            <person name="Azam S."/>
            <person name="Fan G."/>
            <person name="Whaley A.M."/>
            <person name="Farmer A.D."/>
            <person name="Sheridan J."/>
            <person name="Iwata A."/>
            <person name="Tuteja R."/>
            <person name="Penmetsa R.V."/>
            <person name="Wu W."/>
            <person name="Upadhyaya H.D."/>
            <person name="Yang S.P."/>
            <person name="Shah T."/>
            <person name="Saxena K.B."/>
            <person name="Michael T."/>
            <person name="McCombie W.R."/>
            <person name="Yang B."/>
            <person name="Zhang G."/>
            <person name="Yang H."/>
            <person name="Wang J."/>
            <person name="Spillane C."/>
            <person name="Cook D.R."/>
            <person name="May G.D."/>
            <person name="Xu X."/>
            <person name="Jackson S.A."/>
        </authorList>
    </citation>
    <scope>NUCLEOTIDE SEQUENCE [LARGE SCALE GENOMIC DNA]</scope>
</reference>
<gene>
    <name evidence="1" type="ORF">KK1_042961</name>
</gene>
<organism evidence="1 2">
    <name type="scientific">Cajanus cajan</name>
    <name type="common">Pigeon pea</name>
    <name type="synonym">Cajanus indicus</name>
    <dbReference type="NCBI Taxonomy" id="3821"/>
    <lineage>
        <taxon>Eukaryota</taxon>
        <taxon>Viridiplantae</taxon>
        <taxon>Streptophyta</taxon>
        <taxon>Embryophyta</taxon>
        <taxon>Tracheophyta</taxon>
        <taxon>Spermatophyta</taxon>
        <taxon>Magnoliopsida</taxon>
        <taxon>eudicotyledons</taxon>
        <taxon>Gunneridae</taxon>
        <taxon>Pentapetalae</taxon>
        <taxon>rosids</taxon>
        <taxon>fabids</taxon>
        <taxon>Fabales</taxon>
        <taxon>Fabaceae</taxon>
        <taxon>Papilionoideae</taxon>
        <taxon>50 kb inversion clade</taxon>
        <taxon>NPAAA clade</taxon>
        <taxon>indigoferoid/millettioid clade</taxon>
        <taxon>Phaseoleae</taxon>
        <taxon>Cajanus</taxon>
    </lineage>
</organism>